<accession>A0A0C2YRK2</accession>
<dbReference type="Proteomes" id="UP000053424">
    <property type="component" value="Unassembled WGS sequence"/>
</dbReference>
<dbReference type="InterPro" id="IPR050730">
    <property type="entry name" value="UBX_domain-protein"/>
</dbReference>
<gene>
    <name evidence="5" type="ORF">M413DRAFT_68581</name>
</gene>
<keyword evidence="6" id="KW-1185">Reference proteome</keyword>
<dbReference type="GO" id="GO:0036503">
    <property type="term" value="P:ERAD pathway"/>
    <property type="evidence" value="ECO:0007669"/>
    <property type="project" value="TreeGrafter"/>
</dbReference>
<dbReference type="InterPro" id="IPR001012">
    <property type="entry name" value="UBX_dom"/>
</dbReference>
<organism evidence="5 6">
    <name type="scientific">Hebeloma cylindrosporum</name>
    <dbReference type="NCBI Taxonomy" id="76867"/>
    <lineage>
        <taxon>Eukaryota</taxon>
        <taxon>Fungi</taxon>
        <taxon>Dikarya</taxon>
        <taxon>Basidiomycota</taxon>
        <taxon>Agaricomycotina</taxon>
        <taxon>Agaricomycetes</taxon>
        <taxon>Agaricomycetidae</taxon>
        <taxon>Agaricales</taxon>
        <taxon>Agaricineae</taxon>
        <taxon>Hymenogastraceae</taxon>
        <taxon>Hebeloma</taxon>
    </lineage>
</organism>
<dbReference type="SMART" id="SM00594">
    <property type="entry name" value="UAS"/>
    <property type="match status" value="1"/>
</dbReference>
<dbReference type="SUPFAM" id="SSF54236">
    <property type="entry name" value="Ubiquitin-like"/>
    <property type="match status" value="1"/>
</dbReference>
<reference evidence="5 6" key="1">
    <citation type="submission" date="2014-04" db="EMBL/GenBank/DDBJ databases">
        <authorList>
            <consortium name="DOE Joint Genome Institute"/>
            <person name="Kuo A."/>
            <person name="Gay G."/>
            <person name="Dore J."/>
            <person name="Kohler A."/>
            <person name="Nagy L.G."/>
            <person name="Floudas D."/>
            <person name="Copeland A."/>
            <person name="Barry K.W."/>
            <person name="Cichocki N."/>
            <person name="Veneault-Fourrey C."/>
            <person name="LaButti K."/>
            <person name="Lindquist E.A."/>
            <person name="Lipzen A."/>
            <person name="Lundell T."/>
            <person name="Morin E."/>
            <person name="Murat C."/>
            <person name="Sun H."/>
            <person name="Tunlid A."/>
            <person name="Henrissat B."/>
            <person name="Grigoriev I.V."/>
            <person name="Hibbett D.S."/>
            <person name="Martin F."/>
            <person name="Nordberg H.P."/>
            <person name="Cantor M.N."/>
            <person name="Hua S.X."/>
        </authorList>
    </citation>
    <scope>NUCLEOTIDE SEQUENCE [LARGE SCALE GENOMIC DNA]</scope>
    <source>
        <strain evidence="6">h7</strain>
    </source>
</reference>
<evidence type="ECO:0000313" key="6">
    <source>
        <dbReference type="Proteomes" id="UP000053424"/>
    </source>
</evidence>
<dbReference type="STRING" id="686832.A0A0C2YRK2"/>
<evidence type="ECO:0000313" key="5">
    <source>
        <dbReference type="EMBL" id="KIM43637.1"/>
    </source>
</evidence>
<dbReference type="SUPFAM" id="SSF52833">
    <property type="entry name" value="Thioredoxin-like"/>
    <property type="match status" value="1"/>
</dbReference>
<dbReference type="Gene3D" id="3.10.20.90">
    <property type="entry name" value="Phosphatidylinositol 3-kinase Catalytic Subunit, Chain A, domain 1"/>
    <property type="match status" value="1"/>
</dbReference>
<feature type="region of interest" description="Disordered" evidence="3">
    <location>
        <begin position="289"/>
        <end position="321"/>
    </location>
</feature>
<dbReference type="PANTHER" id="PTHR23322:SF1">
    <property type="entry name" value="FAS-ASSOCIATED FACTOR 2"/>
    <property type="match status" value="1"/>
</dbReference>
<evidence type="ECO:0000256" key="3">
    <source>
        <dbReference type="SAM" id="MobiDB-lite"/>
    </source>
</evidence>
<name>A0A0C2YRK2_HEBCY</name>
<dbReference type="PROSITE" id="PS50033">
    <property type="entry name" value="UBX"/>
    <property type="match status" value="1"/>
</dbReference>
<dbReference type="Pfam" id="PF00789">
    <property type="entry name" value="UBX"/>
    <property type="match status" value="1"/>
</dbReference>
<feature type="coiled-coil region" evidence="2">
    <location>
        <begin position="366"/>
        <end position="402"/>
    </location>
</feature>
<sequence length="572" mass="64285">MDSLDDIQRHAVLQLRELINGADEDVAVSVLSSVEWDVQRAAELIFGTSISANPPIPSRTPDVQPFEIDDSQQGEFAAPRHLAPPSYSLLRPVWSILAFPIHILSSVFRFIFGVLRIPFPQFRFTSLNFYRPLRPRTSTRGGPDRWLRELEEETGAISISRSNLPRGTTSSVTTDPQSSLTARSSNTAGPTEDGRKLLPDFTICSYEEMLRTCQREAKIGCVILVSEEHDDVPAFKRTTLTDPTFVKKLYDNNIIVWGGDVRDQEAWSASEKLQATTYPFVAFLALQPRRNPSSSSRTSPPSLTVLSRHQGKSTPSSGPTSATTLIEHLERQLLPRVSPFLDRIIAAERERSRDRHLREEQDRAFQNAARRDKERIEAKMAEERARLEAKRMEEEEARLASQRKAREVEIARQKESNRMEWRRWTRSAIIQPSSSSGASSSGPLRIAIRLPTGSRVVRSFSQNATLTSLYAFVDSQFIPPQFDPADDPTSLPDLAGVGENALESHISKAGPAEEYWGFRIALAYPRMEIPWKQRTKLLDITHLKGGGQVVVETIEGRRTPVQNGNTDTEDSE</sequence>
<reference evidence="6" key="2">
    <citation type="submission" date="2015-01" db="EMBL/GenBank/DDBJ databases">
        <title>Evolutionary Origins and Diversification of the Mycorrhizal Mutualists.</title>
        <authorList>
            <consortium name="DOE Joint Genome Institute"/>
            <consortium name="Mycorrhizal Genomics Consortium"/>
            <person name="Kohler A."/>
            <person name="Kuo A."/>
            <person name="Nagy L.G."/>
            <person name="Floudas D."/>
            <person name="Copeland A."/>
            <person name="Barry K.W."/>
            <person name="Cichocki N."/>
            <person name="Veneault-Fourrey C."/>
            <person name="LaButti K."/>
            <person name="Lindquist E.A."/>
            <person name="Lipzen A."/>
            <person name="Lundell T."/>
            <person name="Morin E."/>
            <person name="Murat C."/>
            <person name="Riley R."/>
            <person name="Ohm R."/>
            <person name="Sun H."/>
            <person name="Tunlid A."/>
            <person name="Henrissat B."/>
            <person name="Grigoriev I.V."/>
            <person name="Hibbett D.S."/>
            <person name="Martin F."/>
        </authorList>
    </citation>
    <scope>NUCLEOTIDE SEQUENCE [LARGE SCALE GENOMIC DNA]</scope>
    <source>
        <strain evidence="6">h7</strain>
    </source>
</reference>
<feature type="compositionally biased region" description="Low complexity" evidence="3">
    <location>
        <begin position="289"/>
        <end position="302"/>
    </location>
</feature>
<dbReference type="OrthoDB" id="1026733at2759"/>
<dbReference type="InterPro" id="IPR036249">
    <property type="entry name" value="Thioredoxin-like_sf"/>
</dbReference>
<dbReference type="EMBL" id="KN831775">
    <property type="protein sequence ID" value="KIM43637.1"/>
    <property type="molecule type" value="Genomic_DNA"/>
</dbReference>
<protein>
    <recommendedName>
        <fullName evidence="4">UBX domain-containing protein</fullName>
    </recommendedName>
</protein>
<dbReference type="AlphaFoldDB" id="A0A0C2YRK2"/>
<keyword evidence="1 2" id="KW-0175">Coiled coil</keyword>
<proteinExistence type="predicted"/>
<dbReference type="GO" id="GO:0043130">
    <property type="term" value="F:ubiquitin binding"/>
    <property type="evidence" value="ECO:0007669"/>
    <property type="project" value="TreeGrafter"/>
</dbReference>
<dbReference type="GO" id="GO:0005783">
    <property type="term" value="C:endoplasmic reticulum"/>
    <property type="evidence" value="ECO:0007669"/>
    <property type="project" value="TreeGrafter"/>
</dbReference>
<dbReference type="InterPro" id="IPR029071">
    <property type="entry name" value="Ubiquitin-like_domsf"/>
</dbReference>
<feature type="compositionally biased region" description="Polar residues" evidence="3">
    <location>
        <begin position="158"/>
        <end position="189"/>
    </location>
</feature>
<feature type="region of interest" description="Disordered" evidence="3">
    <location>
        <begin position="158"/>
        <end position="194"/>
    </location>
</feature>
<dbReference type="CDD" id="cd01767">
    <property type="entry name" value="UBX"/>
    <property type="match status" value="1"/>
</dbReference>
<dbReference type="PANTHER" id="PTHR23322">
    <property type="entry name" value="FAS-ASSOCIATED PROTEIN"/>
    <property type="match status" value="1"/>
</dbReference>
<dbReference type="HOGENOM" id="CLU_020031_1_0_1"/>
<feature type="domain" description="UBX" evidence="4">
    <location>
        <begin position="439"/>
        <end position="476"/>
    </location>
</feature>
<evidence type="ECO:0000256" key="1">
    <source>
        <dbReference type="ARBA" id="ARBA00023054"/>
    </source>
</evidence>
<dbReference type="InterPro" id="IPR006577">
    <property type="entry name" value="UAS"/>
</dbReference>
<evidence type="ECO:0000259" key="4">
    <source>
        <dbReference type="PROSITE" id="PS50033"/>
    </source>
</evidence>
<dbReference type="Gene3D" id="3.40.30.10">
    <property type="entry name" value="Glutaredoxin"/>
    <property type="match status" value="1"/>
</dbReference>
<evidence type="ECO:0000256" key="2">
    <source>
        <dbReference type="SAM" id="Coils"/>
    </source>
</evidence>